<name>A0A1B0D644_PHLPP</name>
<dbReference type="VEuPathDB" id="VectorBase:PPAPM1_002991"/>
<dbReference type="EnsemblMetazoa" id="PPAI002953-RA">
    <property type="protein sequence ID" value="PPAI002953-PA"/>
    <property type="gene ID" value="PPAI002953"/>
</dbReference>
<organism evidence="1 2">
    <name type="scientific">Phlebotomus papatasi</name>
    <name type="common">Sandfly</name>
    <dbReference type="NCBI Taxonomy" id="29031"/>
    <lineage>
        <taxon>Eukaryota</taxon>
        <taxon>Metazoa</taxon>
        <taxon>Ecdysozoa</taxon>
        <taxon>Arthropoda</taxon>
        <taxon>Hexapoda</taxon>
        <taxon>Insecta</taxon>
        <taxon>Pterygota</taxon>
        <taxon>Neoptera</taxon>
        <taxon>Endopterygota</taxon>
        <taxon>Diptera</taxon>
        <taxon>Nematocera</taxon>
        <taxon>Psychodoidea</taxon>
        <taxon>Psychodidae</taxon>
        <taxon>Phlebotomus</taxon>
        <taxon>Phlebotomus</taxon>
    </lineage>
</organism>
<evidence type="ECO:0000313" key="2">
    <source>
        <dbReference type="Proteomes" id="UP000092462"/>
    </source>
</evidence>
<evidence type="ECO:0000313" key="1">
    <source>
        <dbReference type="EnsemblMetazoa" id="PPAI002953-PA"/>
    </source>
</evidence>
<keyword evidence="2" id="KW-1185">Reference proteome</keyword>
<dbReference type="InterPro" id="IPR011042">
    <property type="entry name" value="6-blade_b-propeller_TolB-like"/>
</dbReference>
<dbReference type="Gene3D" id="2.120.10.30">
    <property type="entry name" value="TolB, C-terminal domain"/>
    <property type="match status" value="1"/>
</dbReference>
<dbReference type="EMBL" id="AJVK01011957">
    <property type="status" value="NOT_ANNOTATED_CDS"/>
    <property type="molecule type" value="Genomic_DNA"/>
</dbReference>
<reference evidence="1" key="1">
    <citation type="submission" date="2022-08" db="UniProtKB">
        <authorList>
            <consortium name="EnsemblMetazoa"/>
        </authorList>
    </citation>
    <scope>IDENTIFICATION</scope>
    <source>
        <strain evidence="1">Israel</strain>
    </source>
</reference>
<proteinExistence type="predicted"/>
<protein>
    <submittedName>
        <fullName evidence="1">Uncharacterized protein</fullName>
    </submittedName>
</protein>
<dbReference type="Proteomes" id="UP000092462">
    <property type="component" value="Unassembled WGS sequence"/>
</dbReference>
<dbReference type="AlphaFoldDB" id="A0A1B0D644"/>
<accession>A0A1B0D644</accession>
<dbReference type="VEuPathDB" id="VectorBase:PPAI002953"/>
<sequence>MKSLLYKLFLYLCVFCFTSGNNHYYVEEVYKWNKIEFENLPKSENSYVGPYRYYIPENNDVMGMGYHPGSGLMLITVSRLRPGIPSSLAAFCVSDYELGSSPKIWGFPNYEINALKESDFDGGPEESKEKRYWYRPNNNTHEYRSLEIKSEFHHVYEKPSWLSLAVPSPAPINPNHSPRLISVYHIQEYCRFMEQKHTSSKILHL</sequence>